<name>A0A2Z3YPH1_9CORY</name>
<feature type="coiled-coil region" evidence="5">
    <location>
        <begin position="75"/>
        <end position="123"/>
    </location>
</feature>
<feature type="region of interest" description="Disordered" evidence="6">
    <location>
        <begin position="49"/>
        <end position="71"/>
    </location>
</feature>
<protein>
    <submittedName>
        <fullName evidence="8">Putative endopeptidase</fullName>
        <ecNumber evidence="8">3.4.-.-</ecNumber>
    </submittedName>
</protein>
<dbReference type="Pfam" id="PF00877">
    <property type="entry name" value="NLPC_P60"/>
    <property type="match status" value="1"/>
</dbReference>
<evidence type="ECO:0000313" key="9">
    <source>
        <dbReference type="Proteomes" id="UP000247696"/>
    </source>
</evidence>
<dbReference type="Proteomes" id="UP000247696">
    <property type="component" value="Chromosome"/>
</dbReference>
<keyword evidence="3 8" id="KW-0378">Hydrolase</keyword>
<dbReference type="Gene3D" id="3.90.1720.10">
    <property type="entry name" value="endopeptidase domain like (from Nostoc punctiforme)"/>
    <property type="match status" value="1"/>
</dbReference>
<dbReference type="InterPro" id="IPR000064">
    <property type="entry name" value="NLP_P60_dom"/>
</dbReference>
<keyword evidence="5" id="KW-0175">Coiled coil</keyword>
<feature type="domain" description="NlpC/P60" evidence="7">
    <location>
        <begin position="272"/>
        <end position="386"/>
    </location>
</feature>
<keyword evidence="2" id="KW-0645">Protease</keyword>
<dbReference type="KEGG" id="cpre:Csp1_16740"/>
<evidence type="ECO:0000256" key="3">
    <source>
        <dbReference type="ARBA" id="ARBA00022801"/>
    </source>
</evidence>
<dbReference type="PANTHER" id="PTHR47359:SF3">
    <property type="entry name" value="NLP_P60 DOMAIN-CONTAINING PROTEIN-RELATED"/>
    <property type="match status" value="1"/>
</dbReference>
<dbReference type="InterPro" id="IPR038765">
    <property type="entry name" value="Papain-like_cys_pep_sf"/>
</dbReference>
<comment type="similarity">
    <text evidence="1">Belongs to the peptidase C40 family.</text>
</comment>
<evidence type="ECO:0000256" key="2">
    <source>
        <dbReference type="ARBA" id="ARBA00022670"/>
    </source>
</evidence>
<evidence type="ECO:0000256" key="1">
    <source>
        <dbReference type="ARBA" id="ARBA00007074"/>
    </source>
</evidence>
<accession>A0A2Z3YPH1</accession>
<evidence type="ECO:0000256" key="6">
    <source>
        <dbReference type="SAM" id="MobiDB-lite"/>
    </source>
</evidence>
<dbReference type="RefSeq" id="WP_432759192.1">
    <property type="nucleotide sequence ID" value="NZ_CP024988.1"/>
</dbReference>
<dbReference type="GO" id="GO:0006508">
    <property type="term" value="P:proteolysis"/>
    <property type="evidence" value="ECO:0007669"/>
    <property type="project" value="UniProtKB-KW"/>
</dbReference>
<dbReference type="STRING" id="1737425.GCA_900049755_02600"/>
<gene>
    <name evidence="8" type="ORF">Csp1_16740</name>
</gene>
<sequence length="386" mass="40234">MINRPSARHRAGTTRFHTAGAGRAVAGISLTLGAVVAGVSVTGGGQIAHADPAPATTAEDPASSPVDTSALPADADGLLERLDEVSRQAEATSDRVVENAAALEEARALSDRAREVVDRYTAEADAAAARAKEAQGPVTDLSRSLYRGATVDPVTATVGASSPQDAIDRRAYSSALSASRTAKVTELEESLRSAASSRSLALRTKATADFRLAEAARQQRELDARTAELDTLKDQIATAVNNMSPDQKQRWIDRNGPIQVDVPQILESVEASPVSDGVVAAALSKLGAPYSWGAAGPDAFDCSGLMYWAYQQIGKTIPRTSGAQISGGTPVSRDQLQPGDIVGYYSGVSHVGMYIGDGQIVHASDYGIPVQVVSVDSMPFAGAARY</sequence>
<evidence type="ECO:0000313" key="8">
    <source>
        <dbReference type="EMBL" id="AWT26456.1"/>
    </source>
</evidence>
<feature type="coiled-coil region" evidence="5">
    <location>
        <begin position="215"/>
        <end position="242"/>
    </location>
</feature>
<dbReference type="EMBL" id="CP024988">
    <property type="protein sequence ID" value="AWT26456.1"/>
    <property type="molecule type" value="Genomic_DNA"/>
</dbReference>
<keyword evidence="4" id="KW-0788">Thiol protease</keyword>
<reference evidence="9" key="1">
    <citation type="submission" date="2017-11" db="EMBL/GenBank/DDBJ databases">
        <title>Otitis media/interna in a cat caused by the recently described species Corynebacterium provencense.</title>
        <authorList>
            <person name="Kittl S."/>
            <person name="Brodard I."/>
            <person name="Rychener L."/>
            <person name="Jores J."/>
            <person name="Roosje P."/>
            <person name="Gobeli Brawand S."/>
        </authorList>
    </citation>
    <scope>NUCLEOTIDE SEQUENCE [LARGE SCALE GENOMIC DNA]</scope>
    <source>
        <strain evidence="9">17KM38</strain>
    </source>
</reference>
<dbReference type="EC" id="3.4.-.-" evidence="8"/>
<dbReference type="AlphaFoldDB" id="A0A2Z3YPH1"/>
<organism evidence="8 9">
    <name type="scientific">Corynebacterium provencense</name>
    <dbReference type="NCBI Taxonomy" id="1737425"/>
    <lineage>
        <taxon>Bacteria</taxon>
        <taxon>Bacillati</taxon>
        <taxon>Actinomycetota</taxon>
        <taxon>Actinomycetes</taxon>
        <taxon>Mycobacteriales</taxon>
        <taxon>Corynebacteriaceae</taxon>
        <taxon>Corynebacterium</taxon>
    </lineage>
</organism>
<proteinExistence type="inferred from homology"/>
<dbReference type="InterPro" id="IPR051794">
    <property type="entry name" value="PG_Endopeptidase_C40"/>
</dbReference>
<dbReference type="SUPFAM" id="SSF54001">
    <property type="entry name" value="Cysteine proteinases"/>
    <property type="match status" value="1"/>
</dbReference>
<evidence type="ECO:0000259" key="7">
    <source>
        <dbReference type="PROSITE" id="PS51935"/>
    </source>
</evidence>
<feature type="compositionally biased region" description="Low complexity" evidence="6">
    <location>
        <begin position="49"/>
        <end position="65"/>
    </location>
</feature>
<dbReference type="GO" id="GO:0008234">
    <property type="term" value="F:cysteine-type peptidase activity"/>
    <property type="evidence" value="ECO:0007669"/>
    <property type="project" value="UniProtKB-KW"/>
</dbReference>
<dbReference type="PANTHER" id="PTHR47359">
    <property type="entry name" value="PEPTIDOGLYCAN DL-ENDOPEPTIDASE CWLO"/>
    <property type="match status" value="1"/>
</dbReference>
<evidence type="ECO:0000256" key="4">
    <source>
        <dbReference type="ARBA" id="ARBA00022807"/>
    </source>
</evidence>
<evidence type="ECO:0000256" key="5">
    <source>
        <dbReference type="SAM" id="Coils"/>
    </source>
</evidence>
<dbReference type="PROSITE" id="PS51935">
    <property type="entry name" value="NLPC_P60"/>
    <property type="match status" value="1"/>
</dbReference>
<keyword evidence="9" id="KW-1185">Reference proteome</keyword>